<reference evidence="2" key="2">
    <citation type="submission" date="2025-05" db="UniProtKB">
        <authorList>
            <consortium name="EnsemblMetazoa"/>
        </authorList>
    </citation>
    <scope>IDENTIFICATION</scope>
    <source>
        <strain evidence="2">Foshan</strain>
    </source>
</reference>
<organism evidence="2 3">
    <name type="scientific">Aedes albopictus</name>
    <name type="common">Asian tiger mosquito</name>
    <name type="synonym">Stegomyia albopicta</name>
    <dbReference type="NCBI Taxonomy" id="7160"/>
    <lineage>
        <taxon>Eukaryota</taxon>
        <taxon>Metazoa</taxon>
        <taxon>Ecdysozoa</taxon>
        <taxon>Arthropoda</taxon>
        <taxon>Hexapoda</taxon>
        <taxon>Insecta</taxon>
        <taxon>Pterygota</taxon>
        <taxon>Neoptera</taxon>
        <taxon>Endopterygota</taxon>
        <taxon>Diptera</taxon>
        <taxon>Nematocera</taxon>
        <taxon>Culicoidea</taxon>
        <taxon>Culicidae</taxon>
        <taxon>Culicinae</taxon>
        <taxon>Aedini</taxon>
        <taxon>Aedes</taxon>
        <taxon>Stegomyia</taxon>
    </lineage>
</organism>
<evidence type="ECO:0000256" key="1">
    <source>
        <dbReference type="SAM" id="MobiDB-lite"/>
    </source>
</evidence>
<feature type="region of interest" description="Disordered" evidence="1">
    <location>
        <begin position="298"/>
        <end position="334"/>
    </location>
</feature>
<evidence type="ECO:0008006" key="4">
    <source>
        <dbReference type="Google" id="ProtNLM"/>
    </source>
</evidence>
<name>A0ABM2A2R0_AEDAL</name>
<keyword evidence="3" id="KW-1185">Reference proteome</keyword>
<sequence>MDSVEISATVYLWTDSTIVLDWLAATPSSWKTFVANRVAEIQELTTHAVWSHVPSKDNPADLISRGMTLDELTAHSLWWHGPAGLDALDIPWPVKYATSKSTSLEARKIVALATVEDDPSLDLVLRYSSLRSLLRIGAIIRRFCENCLRHKNQQERVALHEHFEKELRQLSSTGKGEAARILDPIKVSEQGYKAAWRALTLRFENKRQLIKCHIRTLFDTPAMRQESAEDLLALVDRFEQQISVLRVWVNQPTRGIASTSSATADDSTSMPSYVQMVNFLQNYARVLHAVSPATFALSPRNKPKLPPKSAAFPVAAPPKIASSSTSSSSSASKSENPCEKCGQGHYLYHCPEFQKLDIAQRTDLVKQENICLNCLRSSSHFARTCSGSRCRVCSRKHHTLFQTDSSDTKSTSSTQSEESTCCVAVEEMCPVPSNQAHLKSVAQVQAQQSCTPSTSIVPSLRVHDISGNPQCALVSQSQAVIPGTVFLPTALVNIRSSRGRIFSARCLLDCASQRNFVSAGLCEKLQLPRTRLPQPMTISGIGNTTTRVEYEVCVSVSPRISSFSVKCSMLILPLITVKLPQFSVDTRQVPEHVNLADPTFAVTSNIDMILGAAHFFRVLRYGRISLGNDLPLLQNTEFGWVVSGEGMLENHDHEDPRNCQFSNPCTIDELVNRFWQLEEVQQSKGWSPSERYCEEHFVEHIVRNADGRYVVKLPKREELLPRLDDNWYNATRRFYSLEQSLAKDPEKHAMYQKFVHEYQALGHMREIDPNERDCKSRYYVPHHAVIKMDSTTTKLRTVFDASCRSKSGLSLNDVLLVSPTVQDTLVTIVIRFRITEFVVSAYIEKMYRQVLVSEQDQPLTRIVWRDHPDLPLKIYQLLTVTYGTSCAPFLAVRTLQKLADDEG</sequence>
<evidence type="ECO:0000313" key="2">
    <source>
        <dbReference type="EnsemblMetazoa" id="AALFPA23_023893.P35609"/>
    </source>
</evidence>
<evidence type="ECO:0000313" key="3">
    <source>
        <dbReference type="Proteomes" id="UP000069940"/>
    </source>
</evidence>
<dbReference type="InterPro" id="IPR021109">
    <property type="entry name" value="Peptidase_aspartic_dom_sf"/>
</dbReference>
<dbReference type="InterPro" id="IPR043502">
    <property type="entry name" value="DNA/RNA_pol_sf"/>
</dbReference>
<dbReference type="InterPro" id="IPR005312">
    <property type="entry name" value="DUF1759"/>
</dbReference>
<protein>
    <recommendedName>
        <fullName evidence="4">Peptidase aspartic putative domain-containing protein</fullName>
    </recommendedName>
</protein>
<accession>A0ABM2A2R0</accession>
<reference evidence="3" key="1">
    <citation type="journal article" date="2015" name="Proc. Natl. Acad. Sci. U.S.A.">
        <title>Genome sequence of the Asian Tiger mosquito, Aedes albopictus, reveals insights into its biology, genetics, and evolution.</title>
        <authorList>
            <person name="Chen X.G."/>
            <person name="Jiang X."/>
            <person name="Gu J."/>
            <person name="Xu M."/>
            <person name="Wu Y."/>
            <person name="Deng Y."/>
            <person name="Zhang C."/>
            <person name="Bonizzoni M."/>
            <person name="Dermauw W."/>
            <person name="Vontas J."/>
            <person name="Armbruster P."/>
            <person name="Huang X."/>
            <person name="Yang Y."/>
            <person name="Zhang H."/>
            <person name="He W."/>
            <person name="Peng H."/>
            <person name="Liu Y."/>
            <person name="Wu K."/>
            <person name="Chen J."/>
            <person name="Lirakis M."/>
            <person name="Topalis P."/>
            <person name="Van Leeuwen T."/>
            <person name="Hall A.B."/>
            <person name="Jiang X."/>
            <person name="Thorpe C."/>
            <person name="Mueller R.L."/>
            <person name="Sun C."/>
            <person name="Waterhouse R.M."/>
            <person name="Yan G."/>
            <person name="Tu Z.J."/>
            <person name="Fang X."/>
            <person name="James A.A."/>
        </authorList>
    </citation>
    <scope>NUCLEOTIDE SEQUENCE [LARGE SCALE GENOMIC DNA]</scope>
    <source>
        <strain evidence="3">Foshan</strain>
    </source>
</reference>
<dbReference type="Pfam" id="PF03564">
    <property type="entry name" value="DUF1759"/>
    <property type="match status" value="1"/>
</dbReference>
<dbReference type="Proteomes" id="UP000069940">
    <property type="component" value="Unassembled WGS sequence"/>
</dbReference>
<dbReference type="RefSeq" id="XP_062714098.1">
    <property type="nucleotide sequence ID" value="XM_062858114.1"/>
</dbReference>
<dbReference type="PANTHER" id="PTHR47331">
    <property type="entry name" value="PHD-TYPE DOMAIN-CONTAINING PROTEIN"/>
    <property type="match status" value="1"/>
</dbReference>
<dbReference type="Gene3D" id="2.40.70.10">
    <property type="entry name" value="Acid Proteases"/>
    <property type="match status" value="1"/>
</dbReference>
<dbReference type="EnsemblMetazoa" id="AALFPA23_023893.R35609">
    <property type="protein sequence ID" value="AALFPA23_023893.P35609"/>
    <property type="gene ID" value="AALFPA23_023893"/>
</dbReference>
<proteinExistence type="predicted"/>
<feature type="compositionally biased region" description="Low complexity" evidence="1">
    <location>
        <begin position="322"/>
        <end position="334"/>
    </location>
</feature>
<dbReference type="CDD" id="cd00303">
    <property type="entry name" value="retropepsin_like"/>
    <property type="match status" value="1"/>
</dbReference>
<dbReference type="GeneID" id="134290890"/>
<dbReference type="SUPFAM" id="SSF56672">
    <property type="entry name" value="DNA/RNA polymerases"/>
    <property type="match status" value="1"/>
</dbReference>
<dbReference type="PANTHER" id="PTHR47331:SF5">
    <property type="entry name" value="RIBONUCLEASE H"/>
    <property type="match status" value="1"/>
</dbReference>